<proteinExistence type="predicted"/>
<dbReference type="Proteomes" id="UP001165121">
    <property type="component" value="Unassembled WGS sequence"/>
</dbReference>
<dbReference type="PANTHER" id="PTHR33129:SF3">
    <property type="entry name" value="HOT SPOT (RHS) PROTEIN, PUTATIVE-RELATED"/>
    <property type="match status" value="1"/>
</dbReference>
<name>A0A9W6WUT4_9STRA</name>
<protein>
    <submittedName>
        <fullName evidence="2">Unnamed protein product</fullName>
    </submittedName>
</protein>
<dbReference type="PANTHER" id="PTHR33129">
    <property type="entry name" value="PROTEIN KINASE DOMAIN-CONTAINING PROTEIN-RELATED"/>
    <property type="match status" value="1"/>
</dbReference>
<gene>
    <name evidence="2" type="ORF">Pfra01_000125900</name>
</gene>
<dbReference type="OrthoDB" id="96224at2759"/>
<dbReference type="InterPro" id="IPR052980">
    <property type="entry name" value="Crinkler_effector"/>
</dbReference>
<feature type="region of interest" description="Disordered" evidence="1">
    <location>
        <begin position="1"/>
        <end position="33"/>
    </location>
</feature>
<keyword evidence="3" id="KW-1185">Reference proteome</keyword>
<organism evidence="2 3">
    <name type="scientific">Phytophthora fragariaefolia</name>
    <dbReference type="NCBI Taxonomy" id="1490495"/>
    <lineage>
        <taxon>Eukaryota</taxon>
        <taxon>Sar</taxon>
        <taxon>Stramenopiles</taxon>
        <taxon>Oomycota</taxon>
        <taxon>Peronosporomycetes</taxon>
        <taxon>Peronosporales</taxon>
        <taxon>Peronosporaceae</taxon>
        <taxon>Phytophthora</taxon>
    </lineage>
</organism>
<evidence type="ECO:0000256" key="1">
    <source>
        <dbReference type="SAM" id="MobiDB-lite"/>
    </source>
</evidence>
<comment type="caution">
    <text evidence="2">The sequence shown here is derived from an EMBL/GenBank/DDBJ whole genome shotgun (WGS) entry which is preliminary data.</text>
</comment>
<dbReference type="AlphaFoldDB" id="A0A9W6WUT4"/>
<evidence type="ECO:0000313" key="2">
    <source>
        <dbReference type="EMBL" id="GMF17564.1"/>
    </source>
</evidence>
<accession>A0A9W6WUT4</accession>
<dbReference type="EMBL" id="BSXT01000100">
    <property type="protein sequence ID" value="GMF17564.1"/>
    <property type="molecule type" value="Genomic_DNA"/>
</dbReference>
<sequence>MKRFAEQEYEEEEEGVEDEEEDEAKKDDHNDGAGTQKKKVCFLCDGPPMARRGQMVVFVSPNEDWMRKTEKDGSFLYMPLWTPDELQRAAMVLNLDVNDTDIDERYRIFGGIARQCLCRDSRDVVIVKQNLLEVIRESTNGDDLQNLLLGMTLGALVIASYITNLIRSNEDIEQPSSPLLSSEPCFKVDC</sequence>
<feature type="compositionally biased region" description="Acidic residues" evidence="1">
    <location>
        <begin position="7"/>
        <end position="22"/>
    </location>
</feature>
<reference evidence="2" key="1">
    <citation type="submission" date="2023-04" db="EMBL/GenBank/DDBJ databases">
        <title>Phytophthora fragariaefolia NBRC 109709.</title>
        <authorList>
            <person name="Ichikawa N."/>
            <person name="Sato H."/>
            <person name="Tonouchi N."/>
        </authorList>
    </citation>
    <scope>NUCLEOTIDE SEQUENCE</scope>
    <source>
        <strain evidence="2">NBRC 109709</strain>
    </source>
</reference>
<evidence type="ECO:0000313" key="3">
    <source>
        <dbReference type="Proteomes" id="UP001165121"/>
    </source>
</evidence>